<sequence length="574" mass="62604">MQAPPSTPRIRITADEINCLLYSYLKESGFDHSAFAVCKEAKLENSPYFQKHIPRGELIELLSKALLYVEVEVHWKTDSDSMTTTCKSGFSLLDSHVCSSEPAPIIPIPAISITSLEGKSLAESTKRKASPVASDGPQEKRSRTDDMELDGPSESKAKLEANSRPMSPEPGKKALAAKAPKPRTQGPVDDSTDPNAILLLPGHLSEVFVCAFNPKIPSLLATGSKDAVVKIWSLPDPNSPSGFAPPPEPPVVLDFGTKDGPGDLTSLHWNYDGSLLAIGSYDRVLRICTAKGQILFQHSQHQGPIFASRFSPSGRWVASSSLDGTACLWDVQKRLLVRQHKLHAECCLDVDWITDEIFGSCSANGQIHILSVNETDPLKVLSGHKTEINRMKVNPSGTRLASCSDDATARIWNVEKLGGEKDGIPGLSSSSDHVVVLSGHRHSVTTVAWCPYQPAGTSEMIATSSFDGTARFWDSATGECLHVFSDHRRSIYALIFSPDGQWLATGSGDGFLHIYNVITKQKRWSWFAGSDKPGVFEIDWQQQEDGLNRVALALECRQLAVIDAQKIPALRTLN</sequence>
<gene>
    <name evidence="1" type="ORF">BDN72DRAFT_884965</name>
</gene>
<organism evidence="1 2">
    <name type="scientific">Pluteus cervinus</name>
    <dbReference type="NCBI Taxonomy" id="181527"/>
    <lineage>
        <taxon>Eukaryota</taxon>
        <taxon>Fungi</taxon>
        <taxon>Dikarya</taxon>
        <taxon>Basidiomycota</taxon>
        <taxon>Agaricomycotina</taxon>
        <taxon>Agaricomycetes</taxon>
        <taxon>Agaricomycetidae</taxon>
        <taxon>Agaricales</taxon>
        <taxon>Pluteineae</taxon>
        <taxon>Pluteaceae</taxon>
        <taxon>Pluteus</taxon>
    </lineage>
</organism>
<evidence type="ECO:0000313" key="1">
    <source>
        <dbReference type="EMBL" id="TFK77481.1"/>
    </source>
</evidence>
<proteinExistence type="predicted"/>
<accession>A0ACD3BHZ0</accession>
<evidence type="ECO:0000313" key="2">
    <source>
        <dbReference type="Proteomes" id="UP000308600"/>
    </source>
</evidence>
<reference evidence="1 2" key="1">
    <citation type="journal article" date="2019" name="Nat. Ecol. Evol.">
        <title>Megaphylogeny resolves global patterns of mushroom evolution.</title>
        <authorList>
            <person name="Varga T."/>
            <person name="Krizsan K."/>
            <person name="Foldi C."/>
            <person name="Dima B."/>
            <person name="Sanchez-Garcia M."/>
            <person name="Sanchez-Ramirez S."/>
            <person name="Szollosi G.J."/>
            <person name="Szarkandi J.G."/>
            <person name="Papp V."/>
            <person name="Albert L."/>
            <person name="Andreopoulos W."/>
            <person name="Angelini C."/>
            <person name="Antonin V."/>
            <person name="Barry K.W."/>
            <person name="Bougher N.L."/>
            <person name="Buchanan P."/>
            <person name="Buyck B."/>
            <person name="Bense V."/>
            <person name="Catcheside P."/>
            <person name="Chovatia M."/>
            <person name="Cooper J."/>
            <person name="Damon W."/>
            <person name="Desjardin D."/>
            <person name="Finy P."/>
            <person name="Geml J."/>
            <person name="Haridas S."/>
            <person name="Hughes K."/>
            <person name="Justo A."/>
            <person name="Karasinski D."/>
            <person name="Kautmanova I."/>
            <person name="Kiss B."/>
            <person name="Kocsube S."/>
            <person name="Kotiranta H."/>
            <person name="LaButti K.M."/>
            <person name="Lechner B.E."/>
            <person name="Liimatainen K."/>
            <person name="Lipzen A."/>
            <person name="Lukacs Z."/>
            <person name="Mihaltcheva S."/>
            <person name="Morgado L.N."/>
            <person name="Niskanen T."/>
            <person name="Noordeloos M.E."/>
            <person name="Ohm R.A."/>
            <person name="Ortiz-Santana B."/>
            <person name="Ovrebo C."/>
            <person name="Racz N."/>
            <person name="Riley R."/>
            <person name="Savchenko A."/>
            <person name="Shiryaev A."/>
            <person name="Soop K."/>
            <person name="Spirin V."/>
            <person name="Szebenyi C."/>
            <person name="Tomsovsky M."/>
            <person name="Tulloss R.E."/>
            <person name="Uehling J."/>
            <person name="Grigoriev I.V."/>
            <person name="Vagvolgyi C."/>
            <person name="Papp T."/>
            <person name="Martin F.M."/>
            <person name="Miettinen O."/>
            <person name="Hibbett D.S."/>
            <person name="Nagy L.G."/>
        </authorList>
    </citation>
    <scope>NUCLEOTIDE SEQUENCE [LARGE SCALE GENOMIC DNA]</scope>
    <source>
        <strain evidence="1 2">NL-1719</strain>
    </source>
</reference>
<protein>
    <submittedName>
        <fullName evidence="1">WD40 repeat-like protein</fullName>
    </submittedName>
</protein>
<keyword evidence="2" id="KW-1185">Reference proteome</keyword>
<dbReference type="Proteomes" id="UP000308600">
    <property type="component" value="Unassembled WGS sequence"/>
</dbReference>
<name>A0ACD3BHZ0_9AGAR</name>
<dbReference type="EMBL" id="ML208259">
    <property type="protein sequence ID" value="TFK77481.1"/>
    <property type="molecule type" value="Genomic_DNA"/>
</dbReference>